<feature type="transmembrane region" description="Helical" evidence="1">
    <location>
        <begin position="159"/>
        <end position="179"/>
    </location>
</feature>
<sequence>MVAAAPWSFGLFVLSLPFALLVSRSFGSIQYAFLVLALVNMIALARMTFAWHRVIVLGDAVDTGGGGNAEAKHLALLMLFIIVAAAVLRATADMPIMIYFAMGGVGDTRFFVTLFGILAVLWVPMLYAGSIYALSLPRAAVAGEYGFREARAAMPFKRWPLAAALFALILSAGLAKVMMLNVANRLKVSDIAYGVLFLAFTIIMTLVVTAMCAVAYRESTRGVKAA</sequence>
<feature type="transmembrane region" description="Helical" evidence="1">
    <location>
        <begin position="6"/>
        <end position="24"/>
    </location>
</feature>
<name>A0A6S6ZVN7_9BURK</name>
<organism evidence="2 3">
    <name type="scientific">Achromobacter kerstersii</name>
    <dbReference type="NCBI Taxonomy" id="1353890"/>
    <lineage>
        <taxon>Bacteria</taxon>
        <taxon>Pseudomonadati</taxon>
        <taxon>Pseudomonadota</taxon>
        <taxon>Betaproteobacteria</taxon>
        <taxon>Burkholderiales</taxon>
        <taxon>Alcaligenaceae</taxon>
        <taxon>Achromobacter</taxon>
    </lineage>
</organism>
<feature type="transmembrane region" description="Helical" evidence="1">
    <location>
        <begin position="31"/>
        <end position="51"/>
    </location>
</feature>
<gene>
    <name evidence="2" type="ORF">LMG3441_02473</name>
</gene>
<feature type="transmembrane region" description="Helical" evidence="1">
    <location>
        <begin position="98"/>
        <end position="123"/>
    </location>
</feature>
<evidence type="ECO:0000256" key="1">
    <source>
        <dbReference type="SAM" id="Phobius"/>
    </source>
</evidence>
<dbReference type="Proteomes" id="UP000494269">
    <property type="component" value="Unassembled WGS sequence"/>
</dbReference>
<proteinExistence type="predicted"/>
<reference evidence="2 3" key="1">
    <citation type="submission" date="2020-04" db="EMBL/GenBank/DDBJ databases">
        <authorList>
            <person name="De Canck E."/>
        </authorList>
    </citation>
    <scope>NUCLEOTIDE SEQUENCE [LARGE SCALE GENOMIC DNA]</scope>
    <source>
        <strain evidence="2 3">LMG 3441</strain>
    </source>
</reference>
<accession>A0A6S6ZVN7</accession>
<keyword evidence="1" id="KW-1133">Transmembrane helix</keyword>
<protein>
    <submittedName>
        <fullName evidence="2">Uncharacterized protein</fullName>
    </submittedName>
</protein>
<evidence type="ECO:0000313" key="2">
    <source>
        <dbReference type="EMBL" id="CAB3699469.1"/>
    </source>
</evidence>
<dbReference type="EMBL" id="CADIJQ010000003">
    <property type="protein sequence ID" value="CAB3699469.1"/>
    <property type="molecule type" value="Genomic_DNA"/>
</dbReference>
<feature type="transmembrane region" description="Helical" evidence="1">
    <location>
        <begin position="191"/>
        <end position="216"/>
    </location>
</feature>
<feature type="transmembrane region" description="Helical" evidence="1">
    <location>
        <begin position="71"/>
        <end position="91"/>
    </location>
</feature>
<dbReference type="AlphaFoldDB" id="A0A6S6ZVN7"/>
<keyword evidence="1" id="KW-0472">Membrane</keyword>
<evidence type="ECO:0000313" key="3">
    <source>
        <dbReference type="Proteomes" id="UP000494269"/>
    </source>
</evidence>
<keyword evidence="1" id="KW-0812">Transmembrane</keyword>
<keyword evidence="3" id="KW-1185">Reference proteome</keyword>